<dbReference type="InterPro" id="IPR008928">
    <property type="entry name" value="6-hairpin_glycosidase_sf"/>
</dbReference>
<feature type="region of interest" description="Disordered" evidence="1">
    <location>
        <begin position="659"/>
        <end position="715"/>
    </location>
</feature>
<proteinExistence type="predicted"/>
<dbReference type="InterPro" id="IPR012341">
    <property type="entry name" value="6hp_glycosidase-like_sf"/>
</dbReference>
<dbReference type="Pfam" id="PF22124">
    <property type="entry name" value="Glyco_hydro_95_cat"/>
    <property type="match status" value="1"/>
</dbReference>
<name>A0AAV3UPA8_9EURY</name>
<organism evidence="3 4">
    <name type="scientific">Haladaptatus pallidirubidus</name>
    <dbReference type="NCBI Taxonomy" id="1008152"/>
    <lineage>
        <taxon>Archaea</taxon>
        <taxon>Methanobacteriati</taxon>
        <taxon>Methanobacteriota</taxon>
        <taxon>Stenosarchaea group</taxon>
        <taxon>Halobacteria</taxon>
        <taxon>Halobacteriales</taxon>
        <taxon>Haladaptataceae</taxon>
        <taxon>Haladaptatus</taxon>
    </lineage>
</organism>
<keyword evidence="4" id="KW-1185">Reference proteome</keyword>
<dbReference type="PANTHER" id="PTHR31084:SF0">
    <property type="entry name" value="ALPHA-L-FUCOSIDASE 2"/>
    <property type="match status" value="1"/>
</dbReference>
<evidence type="ECO:0000313" key="3">
    <source>
        <dbReference type="EMBL" id="GAA5061901.1"/>
    </source>
</evidence>
<dbReference type="SUPFAM" id="SSF48208">
    <property type="entry name" value="Six-hairpin glycosidases"/>
    <property type="match status" value="1"/>
</dbReference>
<comment type="caution">
    <text evidence="3">The sequence shown here is derived from an EMBL/GenBank/DDBJ whole genome shotgun (WGS) entry which is preliminary data.</text>
</comment>
<feature type="domain" description="Glycosyl hydrolase family 95 catalytic" evidence="2">
    <location>
        <begin position="346"/>
        <end position="457"/>
    </location>
</feature>
<evidence type="ECO:0000313" key="4">
    <source>
        <dbReference type="Proteomes" id="UP001501729"/>
    </source>
</evidence>
<dbReference type="InterPro" id="IPR054363">
    <property type="entry name" value="GH95_cat"/>
</dbReference>
<feature type="compositionally biased region" description="Gly residues" evidence="1">
    <location>
        <begin position="664"/>
        <end position="674"/>
    </location>
</feature>
<dbReference type="GO" id="GO:0005975">
    <property type="term" value="P:carbohydrate metabolic process"/>
    <property type="evidence" value="ECO:0007669"/>
    <property type="project" value="InterPro"/>
</dbReference>
<feature type="compositionally biased region" description="Basic and acidic residues" evidence="1">
    <location>
        <begin position="699"/>
        <end position="715"/>
    </location>
</feature>
<gene>
    <name evidence="3" type="ORF">GCM10025751_48490</name>
</gene>
<dbReference type="GO" id="GO:0004560">
    <property type="term" value="F:alpha-L-fucosidase activity"/>
    <property type="evidence" value="ECO:0007669"/>
    <property type="project" value="TreeGrafter"/>
</dbReference>
<feature type="compositionally biased region" description="Basic and acidic residues" evidence="1">
    <location>
        <begin position="676"/>
        <end position="691"/>
    </location>
</feature>
<evidence type="ECO:0000256" key="1">
    <source>
        <dbReference type="SAM" id="MobiDB-lite"/>
    </source>
</evidence>
<protein>
    <recommendedName>
        <fullName evidence="2">Glycosyl hydrolase family 95 catalytic domain-containing protein</fullName>
    </recommendedName>
</protein>
<dbReference type="Proteomes" id="UP001501729">
    <property type="component" value="Unassembled WGS sequence"/>
</dbReference>
<dbReference type="Gene3D" id="1.50.10.10">
    <property type="match status" value="1"/>
</dbReference>
<accession>A0AAV3UPA8</accession>
<sequence>MEGDGVTTQTVAWQEEDVLAIGIEDKQEAPGAITATVRALRPPVVETKHHTATSTVDASEDRITLVQTFEEGEHYCTSAIAIGIVGRSVRMQQPTQTEAQLVAEPGQESFTVLIATAANFDRDVNVAAVARERLDHAVAEGADGIRAANERWWKEFWSRAFVHLRSEDGAAEEVEKHYTYFLYLMESSSRGSFPPNFGGMLWNTDGDYRRWGAQQWWTNLSLYYRGLFPSNGIELTDPLFELYSGMRGACATAARQQWGSEGIYVPETTCFNGLADLPDDIAEGLRVLYLLEKTWEMRSQQFREFAAAKHPHTSRWNWKAPGRFDDGHWTYTDKGTGPFGEVNHFFASGPELAYLYWKRYEYTRDGTWLREYAYPMLRGVAEFFRHYSNLTRDPDGVFHLHHVNHSEPVLGAKDPFDALVGLHGILPAAINAAKTLNVDADLQSKWFDLLENLVPLPTSDHPDSIHSRDGDGPRIWASAFTPAASLPNPDSLWGEFDVRCRYYDFDIATLETRNPCENPERFELAEATFEQCHPNGVGLETRVPVMSSLGVIAARLGRASDLKNALLNQIRAKWPEEDFVEFDETGQLAVLPNRYDTARRQSGTRSATARQRRVRITRGSLSEHSPWSRSRARYPCLSSVASGVGRRIHAALSQRISRDRVDEGGQGGFCGGALPGRRDVPTSKSVGERSHTGVPGRETAGRRGRIDGDRRYGRR</sequence>
<dbReference type="PANTHER" id="PTHR31084">
    <property type="entry name" value="ALPHA-L-FUCOSIDASE 2"/>
    <property type="match status" value="1"/>
</dbReference>
<evidence type="ECO:0000259" key="2">
    <source>
        <dbReference type="Pfam" id="PF22124"/>
    </source>
</evidence>
<reference evidence="3 4" key="1">
    <citation type="journal article" date="2019" name="Int. J. Syst. Evol. Microbiol.">
        <title>The Global Catalogue of Microorganisms (GCM) 10K type strain sequencing project: providing services to taxonomists for standard genome sequencing and annotation.</title>
        <authorList>
            <consortium name="The Broad Institute Genomics Platform"/>
            <consortium name="The Broad Institute Genome Sequencing Center for Infectious Disease"/>
            <person name="Wu L."/>
            <person name="Ma J."/>
        </authorList>
    </citation>
    <scope>NUCLEOTIDE SEQUENCE [LARGE SCALE GENOMIC DNA]</scope>
    <source>
        <strain evidence="3 4">JCM 17504</strain>
    </source>
</reference>
<dbReference type="AlphaFoldDB" id="A0AAV3UPA8"/>
<dbReference type="EMBL" id="BAABKX010000022">
    <property type="protein sequence ID" value="GAA5061901.1"/>
    <property type="molecule type" value="Genomic_DNA"/>
</dbReference>